<dbReference type="InterPro" id="IPR007691">
    <property type="entry name" value="LpxD"/>
</dbReference>
<dbReference type="NCBIfam" id="TIGR01853">
    <property type="entry name" value="lipid_A_lpxD"/>
    <property type="match status" value="1"/>
</dbReference>
<comment type="pathway">
    <text evidence="7">Bacterial outer membrane biogenesis; LPS lipid A biosynthesis.</text>
</comment>
<dbReference type="HAMAP" id="MF_00523">
    <property type="entry name" value="LpxD"/>
    <property type="match status" value="1"/>
</dbReference>
<evidence type="ECO:0000313" key="10">
    <source>
        <dbReference type="Proteomes" id="UP000272193"/>
    </source>
</evidence>
<evidence type="ECO:0000256" key="5">
    <source>
        <dbReference type="ARBA" id="ARBA00023098"/>
    </source>
</evidence>
<dbReference type="EC" id="2.3.1.191" evidence="7"/>
<name>A0A3N4UYD8_9BURK</name>
<evidence type="ECO:0000256" key="2">
    <source>
        <dbReference type="ARBA" id="ARBA00022556"/>
    </source>
</evidence>
<dbReference type="InterPro" id="IPR018357">
    <property type="entry name" value="Hexapep_transf_CS"/>
</dbReference>
<dbReference type="Pfam" id="PF04613">
    <property type="entry name" value="LpxD"/>
    <property type="match status" value="1"/>
</dbReference>
<accession>A0A3N4UYD8</accession>
<dbReference type="SUPFAM" id="SSF51161">
    <property type="entry name" value="Trimeric LpxA-like enzymes"/>
    <property type="match status" value="1"/>
</dbReference>
<feature type="active site" description="Proton acceptor" evidence="7">
    <location>
        <position position="225"/>
    </location>
</feature>
<keyword evidence="4 7" id="KW-0677">Repeat</keyword>
<proteinExistence type="inferred from homology"/>
<keyword evidence="2 7" id="KW-0441">Lipid A biosynthesis</keyword>
<reference evidence="9 10" key="1">
    <citation type="submission" date="2018-11" db="EMBL/GenBank/DDBJ databases">
        <title>Genomic Encyclopedia of Type Strains, Phase IV (KMG-IV): sequencing the most valuable type-strain genomes for metagenomic binning, comparative biology and taxonomic classification.</title>
        <authorList>
            <person name="Goeker M."/>
        </authorList>
    </citation>
    <scope>NUCLEOTIDE SEQUENCE [LARGE SCALE GENOMIC DNA]</scope>
    <source>
        <strain evidence="9 10">DSM 101684</strain>
    </source>
</reference>
<comment type="subunit">
    <text evidence="7">Homotrimer.</text>
</comment>
<sequence>MALSLGFIVERLGGALHGDAALQVRAIAPLERARADEISFLAHPKYAAQLAHTHAGCVIVGPEQAVAARARGACIVTERPYVYFARLTQLWKAEHRGPALRGIHPTAIVDPDAEIGDDVSIGPFCVVERGARIGAGTVLRAHVTVGEDCVLGRRCLLHAGVVIGADGFGFALDEDRHWIKIEQLGAVQIGDDVEIGANSCVDRGALSDTVIEDGVKLDNLVQIGHNVHIGAHSALAGCAGVAGSAKIGAHCTIGGGAVVLGHLTLADGVHISAASVVMRSILKPGQYSGIFPIDENASWERNAATLKQLHGLRERIKALERGLTAS</sequence>
<dbReference type="Gene3D" id="3.40.1390.10">
    <property type="entry name" value="MurE/MurF, N-terminal domain"/>
    <property type="match status" value="1"/>
</dbReference>
<keyword evidence="3 7" id="KW-0808">Transferase</keyword>
<dbReference type="AlphaFoldDB" id="A0A3N4UYD8"/>
<keyword evidence="1 7" id="KW-0444">Lipid biosynthesis</keyword>
<comment type="function">
    <text evidence="7">Catalyzes the N-acylation of UDP-3-O-acylglucosamine using 3-hydroxyacyl-ACP as the acyl donor. Is involved in the biosynthesis of lipid A, a phosphorylated glycolipid that anchors the lipopolysaccharide to the outer membrane of the cell.</text>
</comment>
<dbReference type="InterPro" id="IPR020573">
    <property type="entry name" value="UDP_GlcNAc_AcTrfase_non-rep"/>
</dbReference>
<dbReference type="GO" id="GO:0103118">
    <property type="term" value="F:UDP-3-O-[(3R)-3-hydroxyacyl]-glucosamine N-acyltransferase activity"/>
    <property type="evidence" value="ECO:0007669"/>
    <property type="project" value="UniProtKB-EC"/>
</dbReference>
<dbReference type="UniPathway" id="UPA00973"/>
<feature type="domain" description="UDP-3-O-[3-hydroxymyristoyl] glucosamine N-acyltransferase non-repeat region" evidence="8">
    <location>
        <begin position="22"/>
        <end position="90"/>
    </location>
</feature>
<evidence type="ECO:0000313" key="9">
    <source>
        <dbReference type="EMBL" id="RPE72579.1"/>
    </source>
</evidence>
<dbReference type="Pfam" id="PF00132">
    <property type="entry name" value="Hexapep"/>
    <property type="match status" value="2"/>
</dbReference>
<dbReference type="InterPro" id="IPR001451">
    <property type="entry name" value="Hexapep"/>
</dbReference>
<dbReference type="EMBL" id="RKQL01000001">
    <property type="protein sequence ID" value="RPE72579.1"/>
    <property type="molecule type" value="Genomic_DNA"/>
</dbReference>
<keyword evidence="5 7" id="KW-0443">Lipid metabolism</keyword>
<evidence type="ECO:0000259" key="8">
    <source>
        <dbReference type="Pfam" id="PF04613"/>
    </source>
</evidence>
<dbReference type="Gene3D" id="2.160.10.10">
    <property type="entry name" value="Hexapeptide repeat proteins"/>
    <property type="match status" value="1"/>
</dbReference>
<dbReference type="Proteomes" id="UP000272193">
    <property type="component" value="Unassembled WGS sequence"/>
</dbReference>
<evidence type="ECO:0000256" key="3">
    <source>
        <dbReference type="ARBA" id="ARBA00022679"/>
    </source>
</evidence>
<evidence type="ECO:0000256" key="7">
    <source>
        <dbReference type="HAMAP-Rule" id="MF_00523"/>
    </source>
</evidence>
<dbReference type="PANTHER" id="PTHR43378">
    <property type="entry name" value="UDP-3-O-ACYLGLUCOSAMINE N-ACYLTRANSFERASE"/>
    <property type="match status" value="1"/>
</dbReference>
<gene>
    <name evidence="7" type="primary">lpxD</name>
    <name evidence="9" type="ORF">EDC62_0270</name>
</gene>
<dbReference type="PANTHER" id="PTHR43378:SF2">
    <property type="entry name" value="UDP-3-O-ACYLGLUCOSAMINE N-ACYLTRANSFERASE 1, MITOCHONDRIAL-RELATED"/>
    <property type="match status" value="1"/>
</dbReference>
<dbReference type="OrthoDB" id="9784739at2"/>
<dbReference type="GO" id="GO:0016410">
    <property type="term" value="F:N-acyltransferase activity"/>
    <property type="evidence" value="ECO:0007669"/>
    <property type="project" value="InterPro"/>
</dbReference>
<organism evidence="9 10">
    <name type="scientific">Tibeticola sediminis</name>
    <dbReference type="NCBI Taxonomy" id="1917811"/>
    <lineage>
        <taxon>Bacteria</taxon>
        <taxon>Pseudomonadati</taxon>
        <taxon>Pseudomonadota</taxon>
        <taxon>Betaproteobacteria</taxon>
        <taxon>Burkholderiales</taxon>
        <taxon>Comamonadaceae</taxon>
        <taxon>Tibeticola</taxon>
    </lineage>
</organism>
<dbReference type="GO" id="GO:0009245">
    <property type="term" value="P:lipid A biosynthetic process"/>
    <property type="evidence" value="ECO:0007669"/>
    <property type="project" value="UniProtKB-UniRule"/>
</dbReference>
<dbReference type="CDD" id="cd03352">
    <property type="entry name" value="LbH_LpxD"/>
    <property type="match status" value="1"/>
</dbReference>
<dbReference type="InterPro" id="IPR011004">
    <property type="entry name" value="Trimer_LpxA-like_sf"/>
</dbReference>
<comment type="similarity">
    <text evidence="7">Belongs to the transferase hexapeptide repeat family. LpxD subfamily.</text>
</comment>
<evidence type="ECO:0000256" key="6">
    <source>
        <dbReference type="ARBA" id="ARBA00023315"/>
    </source>
</evidence>
<comment type="catalytic activity">
    <reaction evidence="7">
        <text>a UDP-3-O-[(3R)-3-hydroxyacyl]-alpha-D-glucosamine + a (3R)-hydroxyacyl-[ACP] = a UDP-2-N,3-O-bis[(3R)-3-hydroxyacyl]-alpha-D-glucosamine + holo-[ACP] + H(+)</text>
        <dbReference type="Rhea" id="RHEA:53836"/>
        <dbReference type="Rhea" id="RHEA-COMP:9685"/>
        <dbReference type="Rhea" id="RHEA-COMP:9945"/>
        <dbReference type="ChEBI" id="CHEBI:15378"/>
        <dbReference type="ChEBI" id="CHEBI:64479"/>
        <dbReference type="ChEBI" id="CHEBI:78827"/>
        <dbReference type="ChEBI" id="CHEBI:137740"/>
        <dbReference type="ChEBI" id="CHEBI:137748"/>
        <dbReference type="EC" id="2.3.1.191"/>
    </reaction>
</comment>
<evidence type="ECO:0000256" key="4">
    <source>
        <dbReference type="ARBA" id="ARBA00022737"/>
    </source>
</evidence>
<dbReference type="GO" id="GO:0016020">
    <property type="term" value="C:membrane"/>
    <property type="evidence" value="ECO:0007669"/>
    <property type="project" value="GOC"/>
</dbReference>
<protein>
    <recommendedName>
        <fullName evidence="7">UDP-3-O-acylglucosamine N-acyltransferase</fullName>
        <ecNumber evidence="7">2.3.1.191</ecNumber>
    </recommendedName>
</protein>
<dbReference type="Pfam" id="PF14602">
    <property type="entry name" value="Hexapep_2"/>
    <property type="match status" value="1"/>
</dbReference>
<dbReference type="NCBIfam" id="NF002060">
    <property type="entry name" value="PRK00892.1"/>
    <property type="match status" value="1"/>
</dbReference>
<comment type="caution">
    <text evidence="9">The sequence shown here is derived from an EMBL/GenBank/DDBJ whole genome shotgun (WGS) entry which is preliminary data.</text>
</comment>
<dbReference type="PROSITE" id="PS00101">
    <property type="entry name" value="HEXAPEP_TRANSFERASES"/>
    <property type="match status" value="1"/>
</dbReference>
<keyword evidence="10" id="KW-1185">Reference proteome</keyword>
<keyword evidence="6 7" id="KW-0012">Acyltransferase</keyword>
<dbReference type="RefSeq" id="WP_124219607.1">
    <property type="nucleotide sequence ID" value="NZ_RKQL01000001.1"/>
</dbReference>
<evidence type="ECO:0000256" key="1">
    <source>
        <dbReference type="ARBA" id="ARBA00022516"/>
    </source>
</evidence>